<evidence type="ECO:0000256" key="14">
    <source>
        <dbReference type="ARBA" id="ARBA00044089"/>
    </source>
</evidence>
<organism evidence="20 21">
    <name type="scientific">Neolamprologus brichardi</name>
    <name type="common">Fairy cichlid</name>
    <name type="synonym">Lamprologus brichardi</name>
    <dbReference type="NCBI Taxonomy" id="32507"/>
    <lineage>
        <taxon>Eukaryota</taxon>
        <taxon>Metazoa</taxon>
        <taxon>Chordata</taxon>
        <taxon>Craniata</taxon>
        <taxon>Vertebrata</taxon>
        <taxon>Euteleostomi</taxon>
        <taxon>Actinopterygii</taxon>
        <taxon>Neopterygii</taxon>
        <taxon>Teleostei</taxon>
        <taxon>Neoteleostei</taxon>
        <taxon>Acanthomorphata</taxon>
        <taxon>Ovalentaria</taxon>
        <taxon>Cichlomorphae</taxon>
        <taxon>Cichliformes</taxon>
        <taxon>Cichlidae</taxon>
        <taxon>African cichlids</taxon>
        <taxon>Pseudocrenilabrinae</taxon>
        <taxon>Lamprologini</taxon>
        <taxon>Neolamprologus</taxon>
    </lineage>
</organism>
<dbReference type="CDD" id="cd16714">
    <property type="entry name" value="RING-HC_BIRC4_8"/>
    <property type="match status" value="1"/>
</dbReference>
<dbReference type="SUPFAM" id="SSF57924">
    <property type="entry name" value="Inhibitor of apoptosis (IAP) repeat"/>
    <property type="match status" value="3"/>
</dbReference>
<keyword evidence="21" id="KW-1185">Reference proteome</keyword>
<dbReference type="SMART" id="SM00184">
    <property type="entry name" value="RING"/>
    <property type="match status" value="1"/>
</dbReference>
<evidence type="ECO:0000256" key="13">
    <source>
        <dbReference type="ARBA" id="ARBA00022833"/>
    </source>
</evidence>
<dbReference type="InterPro" id="IPR001370">
    <property type="entry name" value="BIR_rpt"/>
</dbReference>
<evidence type="ECO:0000256" key="8">
    <source>
        <dbReference type="ARBA" id="ARBA00022703"/>
    </source>
</evidence>
<dbReference type="GO" id="GO:0008270">
    <property type="term" value="F:zinc ion binding"/>
    <property type="evidence" value="ECO:0007669"/>
    <property type="project" value="UniProtKB-KW"/>
</dbReference>
<proteinExistence type="inferred from homology"/>
<comment type="catalytic activity">
    <reaction evidence="1">
        <text>S-ubiquitinyl-[E2 ubiquitin-conjugating enzyme]-L-cysteine + [acceptor protein]-L-lysine = [E2 ubiquitin-conjugating enzyme]-L-cysteine + N(6)-ubiquitinyl-[acceptor protein]-L-lysine.</text>
        <dbReference type="EC" id="2.3.2.27"/>
    </reaction>
</comment>
<evidence type="ECO:0000313" key="21">
    <source>
        <dbReference type="Proteomes" id="UP000261580"/>
    </source>
</evidence>
<reference evidence="20" key="2">
    <citation type="submission" date="2025-09" db="UniProtKB">
        <authorList>
            <consortium name="Ensembl"/>
        </authorList>
    </citation>
    <scope>IDENTIFICATION</scope>
</reference>
<dbReference type="Pfam" id="PF00653">
    <property type="entry name" value="BIR"/>
    <property type="match status" value="3"/>
</dbReference>
<keyword evidence="6" id="KW-0808">Transferase</keyword>
<dbReference type="STRING" id="32507.ENSNBRP00000025480"/>
<evidence type="ECO:0000256" key="17">
    <source>
        <dbReference type="ARBA" id="ARBA00044244"/>
    </source>
</evidence>
<dbReference type="GO" id="GO:0043066">
    <property type="term" value="P:negative regulation of apoptotic process"/>
    <property type="evidence" value="ECO:0007669"/>
    <property type="project" value="TreeGrafter"/>
</dbReference>
<keyword evidence="8" id="KW-0053">Apoptosis</keyword>
<evidence type="ECO:0000256" key="15">
    <source>
        <dbReference type="ARBA" id="ARBA00044214"/>
    </source>
</evidence>
<evidence type="ECO:0000256" key="5">
    <source>
        <dbReference type="ARBA" id="ARBA00022490"/>
    </source>
</evidence>
<dbReference type="GO" id="GO:0043027">
    <property type="term" value="F:cysteine-type endopeptidase inhibitor activity involved in apoptotic process"/>
    <property type="evidence" value="ECO:0007669"/>
    <property type="project" value="TreeGrafter"/>
</dbReference>
<evidence type="ECO:0000256" key="11">
    <source>
        <dbReference type="ARBA" id="ARBA00022771"/>
    </source>
</evidence>
<evidence type="ECO:0000256" key="18">
    <source>
        <dbReference type="PROSITE-ProRule" id="PRU00175"/>
    </source>
</evidence>
<dbReference type="GO" id="GO:0051726">
    <property type="term" value="P:regulation of cell cycle"/>
    <property type="evidence" value="ECO:0007669"/>
    <property type="project" value="TreeGrafter"/>
</dbReference>
<feature type="domain" description="RING-type" evidence="19">
    <location>
        <begin position="384"/>
        <end position="418"/>
    </location>
</feature>
<keyword evidence="5" id="KW-0963">Cytoplasm</keyword>
<dbReference type="GO" id="GO:0005634">
    <property type="term" value="C:nucleus"/>
    <property type="evidence" value="ECO:0007669"/>
    <property type="project" value="TreeGrafter"/>
</dbReference>
<dbReference type="AlphaFoldDB" id="A0A3Q4HPE8"/>
<dbReference type="GO" id="GO:0016055">
    <property type="term" value="P:Wnt signaling pathway"/>
    <property type="evidence" value="ECO:0007669"/>
    <property type="project" value="UniProtKB-KW"/>
</dbReference>
<dbReference type="PANTHER" id="PTHR10044:SF115">
    <property type="entry name" value="E3 UBIQUITIN-PROTEIN LIGASE XIAP"/>
    <property type="match status" value="1"/>
</dbReference>
<evidence type="ECO:0000259" key="19">
    <source>
        <dbReference type="PROSITE" id="PS50089"/>
    </source>
</evidence>
<dbReference type="PROSITE" id="PS50089">
    <property type="entry name" value="ZF_RING_2"/>
    <property type="match status" value="1"/>
</dbReference>
<dbReference type="InterPro" id="IPR050784">
    <property type="entry name" value="IAP"/>
</dbReference>
<evidence type="ECO:0000256" key="10">
    <source>
        <dbReference type="ARBA" id="ARBA00022737"/>
    </source>
</evidence>
<keyword evidence="9" id="KW-0479">Metal-binding</keyword>
<dbReference type="InterPro" id="IPR001841">
    <property type="entry name" value="Znf_RING"/>
</dbReference>
<keyword evidence="11 18" id="KW-0863">Zinc-finger</keyword>
<dbReference type="GO" id="GO:0061630">
    <property type="term" value="F:ubiquitin protein ligase activity"/>
    <property type="evidence" value="ECO:0007669"/>
    <property type="project" value="UniProtKB-EC"/>
</dbReference>
<dbReference type="FunFam" id="3.30.40.10:FF:000184">
    <property type="entry name" value="Baculoviral IAP repeat containing 2"/>
    <property type="match status" value="1"/>
</dbReference>
<comment type="similarity">
    <text evidence="3">Belongs to the IAP family.</text>
</comment>
<evidence type="ECO:0000256" key="16">
    <source>
        <dbReference type="ARBA" id="ARBA00044224"/>
    </source>
</evidence>
<dbReference type="OMA" id="CMDENIA"/>
<dbReference type="Ensembl" id="ENSNBRT00000026147.1">
    <property type="protein sequence ID" value="ENSNBRP00000025480.1"/>
    <property type="gene ID" value="ENSNBRG00000019472.1"/>
</dbReference>
<protein>
    <recommendedName>
        <fullName evidence="14">E3 ubiquitin-protein ligase XIAP</fullName>
        <ecNumber evidence="4">2.3.2.27</ecNumber>
    </recommendedName>
    <alternativeName>
        <fullName evidence="15">Baculoviral IAP repeat-containing protein 4</fullName>
    </alternativeName>
    <alternativeName>
        <fullName evidence="17">RING-type E3 ubiquitin transferase XIAP</fullName>
    </alternativeName>
    <alternativeName>
        <fullName evidence="16">X-linked inhibitor of apoptosis protein</fullName>
    </alternativeName>
</protein>
<dbReference type="EC" id="2.3.2.27" evidence="4"/>
<dbReference type="FunFam" id="1.10.1170.10:FF:000002">
    <property type="entry name" value="Baculoviral IAP repeat containing 7"/>
    <property type="match status" value="1"/>
</dbReference>
<dbReference type="Proteomes" id="UP000261580">
    <property type="component" value="Unassembled WGS sequence"/>
</dbReference>
<keyword evidence="7" id="KW-0879">Wnt signaling pathway</keyword>
<dbReference type="InterPro" id="IPR013083">
    <property type="entry name" value="Znf_RING/FYVE/PHD"/>
</dbReference>
<evidence type="ECO:0000256" key="1">
    <source>
        <dbReference type="ARBA" id="ARBA00000900"/>
    </source>
</evidence>
<accession>A0A3Q4HPE8</accession>
<keyword evidence="12" id="KW-0833">Ubl conjugation pathway</keyword>
<keyword evidence="10" id="KW-0677">Repeat</keyword>
<dbReference type="GO" id="GO:0031398">
    <property type="term" value="P:positive regulation of protein ubiquitination"/>
    <property type="evidence" value="ECO:0007669"/>
    <property type="project" value="TreeGrafter"/>
</dbReference>
<evidence type="ECO:0000256" key="6">
    <source>
        <dbReference type="ARBA" id="ARBA00022679"/>
    </source>
</evidence>
<dbReference type="GO" id="GO:0006915">
    <property type="term" value="P:apoptotic process"/>
    <property type="evidence" value="ECO:0007669"/>
    <property type="project" value="UniProtKB-KW"/>
</dbReference>
<evidence type="ECO:0000256" key="12">
    <source>
        <dbReference type="ARBA" id="ARBA00022786"/>
    </source>
</evidence>
<dbReference type="Gene3D" id="3.30.40.10">
    <property type="entry name" value="Zinc/RING finger domain, C3HC4 (zinc finger)"/>
    <property type="match status" value="1"/>
</dbReference>
<dbReference type="PANTHER" id="PTHR10044">
    <property type="entry name" value="INHIBITOR OF APOPTOSIS"/>
    <property type="match status" value="1"/>
</dbReference>
<dbReference type="PROSITE" id="PS01282">
    <property type="entry name" value="BIR_REPEAT_1"/>
    <property type="match status" value="1"/>
</dbReference>
<evidence type="ECO:0000313" key="20">
    <source>
        <dbReference type="Ensembl" id="ENSNBRP00000025480.1"/>
    </source>
</evidence>
<reference evidence="20" key="1">
    <citation type="submission" date="2025-08" db="UniProtKB">
        <authorList>
            <consortium name="Ensembl"/>
        </authorList>
    </citation>
    <scope>IDENTIFICATION</scope>
</reference>
<evidence type="ECO:0000256" key="3">
    <source>
        <dbReference type="ARBA" id="ARBA00006672"/>
    </source>
</evidence>
<dbReference type="GeneTree" id="ENSGT00940000166874"/>
<dbReference type="Pfam" id="PF13920">
    <property type="entry name" value="zf-C3HC4_3"/>
    <property type="match status" value="1"/>
</dbReference>
<evidence type="ECO:0000256" key="7">
    <source>
        <dbReference type="ARBA" id="ARBA00022687"/>
    </source>
</evidence>
<dbReference type="Bgee" id="ENSNBRG00000019472">
    <property type="expression patterns" value="Expressed in heart and 9 other cell types or tissues"/>
</dbReference>
<sequence>LSGPQDGVWESDNAPDFSSLTRRIDSFRGSNLANKVPAETLAQAGFFYTGESDRVRCFSCNMTLDNWYSGDRPVDKHKQFSPSCTFLTCVHRTSFNQNSNTALISEEVGDMEYRLRTGEVVDEATYPKFPHMRNEEARLRTFSSWPNSTPVRPRDLAQAGFFYVGQSDKVQCFCCGGRLNGWEPGDTPWSEHNKHYPNCFFILGHDVRNIPIQTGIEEDASNNRCANDPALMQNFEARRATFAGVWHPIDHERLARAGFYSTGRGDAVLCFHCGGGLNNWQPEEDPWVEHAKHYPGCSFLLANKGPEFVNSIQLQRPHDRAASSHQNPVSEDMEGTFFFFSFLLQCPRYIMKQSLSSADFCLFNFMSDEDPLEKLQRLQREKQCKICMDRDIAIVFIPCAHLVACENCSQALNKCPICCQDITQKIKTYIA</sequence>
<keyword evidence="13" id="KW-0862">Zinc</keyword>
<evidence type="ECO:0000256" key="2">
    <source>
        <dbReference type="ARBA" id="ARBA00004496"/>
    </source>
</evidence>
<dbReference type="GO" id="GO:0090263">
    <property type="term" value="P:positive regulation of canonical Wnt signaling pathway"/>
    <property type="evidence" value="ECO:0007669"/>
    <property type="project" value="TreeGrafter"/>
</dbReference>
<dbReference type="SMART" id="SM00238">
    <property type="entry name" value="BIR"/>
    <property type="match status" value="3"/>
</dbReference>
<name>A0A3Q4HPE8_NEOBR</name>
<dbReference type="Gene3D" id="1.10.1170.10">
    <property type="entry name" value="Inhibitor Of Apoptosis Protein (2mihbC-IAP-1), Chain A"/>
    <property type="match status" value="3"/>
</dbReference>
<evidence type="ECO:0000256" key="4">
    <source>
        <dbReference type="ARBA" id="ARBA00012483"/>
    </source>
</evidence>
<dbReference type="PROSITE" id="PS50143">
    <property type="entry name" value="BIR_REPEAT_2"/>
    <property type="match status" value="3"/>
</dbReference>
<comment type="subcellular location">
    <subcellularLocation>
        <location evidence="2">Cytoplasm</location>
    </subcellularLocation>
</comment>
<evidence type="ECO:0000256" key="9">
    <source>
        <dbReference type="ARBA" id="ARBA00022723"/>
    </source>
</evidence>
<dbReference type="GO" id="GO:0005737">
    <property type="term" value="C:cytoplasm"/>
    <property type="evidence" value="ECO:0007669"/>
    <property type="project" value="UniProtKB-SubCell"/>
</dbReference>
<dbReference type="CDD" id="cd00022">
    <property type="entry name" value="BIR"/>
    <property type="match status" value="3"/>
</dbReference>